<accession>A0AB34JWG9</accession>
<feature type="region of interest" description="Disordered" evidence="1">
    <location>
        <begin position="1"/>
        <end position="71"/>
    </location>
</feature>
<dbReference type="AlphaFoldDB" id="A0AB34JWG9"/>
<evidence type="ECO:0000313" key="2">
    <source>
        <dbReference type="EMBL" id="KAL1525358.1"/>
    </source>
</evidence>
<proteinExistence type="predicted"/>
<reference evidence="2 3" key="1">
    <citation type="journal article" date="2024" name="Science">
        <title>Giant polyketide synthase enzymes in the biosynthesis of giant marine polyether toxins.</title>
        <authorList>
            <person name="Fallon T.R."/>
            <person name="Shende V.V."/>
            <person name="Wierzbicki I.H."/>
            <person name="Pendleton A.L."/>
            <person name="Watervoot N.F."/>
            <person name="Auber R.P."/>
            <person name="Gonzalez D.J."/>
            <person name="Wisecaver J.H."/>
            <person name="Moore B.S."/>
        </authorList>
    </citation>
    <scope>NUCLEOTIDE SEQUENCE [LARGE SCALE GENOMIC DNA]</scope>
    <source>
        <strain evidence="2 3">12B1</strain>
    </source>
</reference>
<keyword evidence="3" id="KW-1185">Reference proteome</keyword>
<feature type="compositionally biased region" description="Polar residues" evidence="1">
    <location>
        <begin position="9"/>
        <end position="20"/>
    </location>
</feature>
<dbReference type="Proteomes" id="UP001515480">
    <property type="component" value="Unassembled WGS sequence"/>
</dbReference>
<name>A0AB34JWG9_PRYPA</name>
<gene>
    <name evidence="2" type="ORF">AB1Y20_020218</name>
</gene>
<evidence type="ECO:0000256" key="1">
    <source>
        <dbReference type="SAM" id="MobiDB-lite"/>
    </source>
</evidence>
<sequence length="113" mass="12035">MPGPHARDASSSTVPTSLPGPSQPPDDESGSYNPPPTSPPMLDLQHLDNTVRMPFLPPPADDGDLLPPTHHRDVHTVAHHTNPTAVAYTLHSVRTVLATDAVASRITSTEILK</sequence>
<evidence type="ECO:0000313" key="3">
    <source>
        <dbReference type="Proteomes" id="UP001515480"/>
    </source>
</evidence>
<organism evidence="2 3">
    <name type="scientific">Prymnesium parvum</name>
    <name type="common">Toxic golden alga</name>
    <dbReference type="NCBI Taxonomy" id="97485"/>
    <lineage>
        <taxon>Eukaryota</taxon>
        <taxon>Haptista</taxon>
        <taxon>Haptophyta</taxon>
        <taxon>Prymnesiophyceae</taxon>
        <taxon>Prymnesiales</taxon>
        <taxon>Prymnesiaceae</taxon>
        <taxon>Prymnesium</taxon>
    </lineage>
</organism>
<comment type="caution">
    <text evidence="2">The sequence shown here is derived from an EMBL/GenBank/DDBJ whole genome shotgun (WGS) entry which is preliminary data.</text>
</comment>
<protein>
    <submittedName>
        <fullName evidence="2">Uncharacterized protein</fullName>
    </submittedName>
</protein>
<dbReference type="EMBL" id="JBGBPQ010000004">
    <property type="protein sequence ID" value="KAL1525358.1"/>
    <property type="molecule type" value="Genomic_DNA"/>
</dbReference>